<dbReference type="EMBL" id="VFPM01000002">
    <property type="protein sequence ID" value="TQM62518.1"/>
    <property type="molecule type" value="Genomic_DNA"/>
</dbReference>
<reference evidence="4 5" key="1">
    <citation type="submission" date="2019-06" db="EMBL/GenBank/DDBJ databases">
        <title>Genome sequencing of plant associated microbes to promote plant fitness in Sorghum bicolor and Oryza sativa.</title>
        <authorList>
            <person name="Coleman-Derr D."/>
        </authorList>
    </citation>
    <scope>NUCLEOTIDE SEQUENCE [LARGE SCALE GENOMIC DNA]</scope>
    <source>
        <strain evidence="4 5">KV-663</strain>
    </source>
</reference>
<dbReference type="NCBIfam" id="TIGR01509">
    <property type="entry name" value="HAD-SF-IA-v3"/>
    <property type="match status" value="1"/>
</dbReference>
<dbReference type="GO" id="GO:0016787">
    <property type="term" value="F:hydrolase activity"/>
    <property type="evidence" value="ECO:0007669"/>
    <property type="project" value="UniProtKB-KW"/>
</dbReference>
<gene>
    <name evidence="4" type="ORF">FBY41_2552</name>
</gene>
<keyword evidence="3" id="KW-0460">Magnesium</keyword>
<dbReference type="SFLD" id="SFLDG01129">
    <property type="entry name" value="C1.5:_HAD__Beta-PGM__Phosphata"/>
    <property type="match status" value="1"/>
</dbReference>
<dbReference type="InterPro" id="IPR051400">
    <property type="entry name" value="HAD-like_hydrolase"/>
</dbReference>
<evidence type="ECO:0000256" key="2">
    <source>
        <dbReference type="ARBA" id="ARBA00022801"/>
    </source>
</evidence>
<evidence type="ECO:0000313" key="4">
    <source>
        <dbReference type="EMBL" id="TQM62518.1"/>
    </source>
</evidence>
<dbReference type="Gene3D" id="3.40.50.1000">
    <property type="entry name" value="HAD superfamily/HAD-like"/>
    <property type="match status" value="1"/>
</dbReference>
<proteinExistence type="predicted"/>
<dbReference type="PANTHER" id="PTHR46470">
    <property type="entry name" value="N-ACYLNEURAMINATE-9-PHOSPHATASE"/>
    <property type="match status" value="1"/>
</dbReference>
<sequence length="269" mass="28765">MSPPALRDVPDGIRTRTDGASRTLLERELDGAQALLLDVDDTIVDTQGAMVEAGTVAAAAVWPERHGEHRAVAQRYYDDPAQWFRRYAAGDVGFDAMRAGRLGEVARALGLDLPDGAHERYEEAYAPAFRMAQRLFPDVPALLAAADQAGLPVALLTNSAHAPTRVKLEALGLHDRFDVVVTTDTLGFGKPDVRVYLEACRQVGADPGAVVCLGDSLEWDVLGARTAGLRAVWLDRAGAGTAQPVASVRGLDEVTAVLTTRFGRALGDR</sequence>
<dbReference type="InterPro" id="IPR006439">
    <property type="entry name" value="HAD-SF_hydro_IA"/>
</dbReference>
<evidence type="ECO:0000313" key="5">
    <source>
        <dbReference type="Proteomes" id="UP000316747"/>
    </source>
</evidence>
<comment type="cofactor">
    <cofactor evidence="1">
        <name>Mg(2+)</name>
        <dbReference type="ChEBI" id="CHEBI:18420"/>
    </cofactor>
</comment>
<dbReference type="Pfam" id="PF00702">
    <property type="entry name" value="Hydrolase"/>
    <property type="match status" value="1"/>
</dbReference>
<evidence type="ECO:0000256" key="1">
    <source>
        <dbReference type="ARBA" id="ARBA00001946"/>
    </source>
</evidence>
<dbReference type="PANTHER" id="PTHR46470:SF4">
    <property type="entry name" value="5-AMINO-6-(5-PHOSPHO-D-RIBITYLAMINO)URACIL PHOSPHATASE YIGB"/>
    <property type="match status" value="1"/>
</dbReference>
<evidence type="ECO:0000256" key="3">
    <source>
        <dbReference type="ARBA" id="ARBA00022842"/>
    </source>
</evidence>
<dbReference type="InterPro" id="IPR023214">
    <property type="entry name" value="HAD_sf"/>
</dbReference>
<dbReference type="InterPro" id="IPR036412">
    <property type="entry name" value="HAD-like_sf"/>
</dbReference>
<accession>A0A543HVZ3</accession>
<comment type="caution">
    <text evidence="4">The sequence shown here is derived from an EMBL/GenBank/DDBJ whole genome shotgun (WGS) entry which is preliminary data.</text>
</comment>
<dbReference type="AlphaFoldDB" id="A0A543HVZ3"/>
<dbReference type="GO" id="GO:0044281">
    <property type="term" value="P:small molecule metabolic process"/>
    <property type="evidence" value="ECO:0007669"/>
    <property type="project" value="UniProtKB-ARBA"/>
</dbReference>
<dbReference type="NCBIfam" id="TIGR01549">
    <property type="entry name" value="HAD-SF-IA-v1"/>
    <property type="match status" value="1"/>
</dbReference>
<protein>
    <submittedName>
        <fullName evidence="4">Putative hydrolase of the HAD superfamily</fullName>
    </submittedName>
</protein>
<dbReference type="SFLD" id="SFLDS00003">
    <property type="entry name" value="Haloacid_Dehalogenase"/>
    <property type="match status" value="1"/>
</dbReference>
<name>A0A543HVZ3_9MICO</name>
<dbReference type="SUPFAM" id="SSF56784">
    <property type="entry name" value="HAD-like"/>
    <property type="match status" value="1"/>
</dbReference>
<keyword evidence="2 4" id="KW-0378">Hydrolase</keyword>
<dbReference type="Proteomes" id="UP000316747">
    <property type="component" value="Unassembled WGS sequence"/>
</dbReference>
<dbReference type="RefSeq" id="WP_260439733.1">
    <property type="nucleotide sequence ID" value="NZ_VFPM01000002.1"/>
</dbReference>
<dbReference type="PRINTS" id="PR00413">
    <property type="entry name" value="HADHALOGNASE"/>
</dbReference>
<organism evidence="4 5">
    <name type="scientific">Humibacillus xanthopallidus</name>
    <dbReference type="NCBI Taxonomy" id="412689"/>
    <lineage>
        <taxon>Bacteria</taxon>
        <taxon>Bacillati</taxon>
        <taxon>Actinomycetota</taxon>
        <taxon>Actinomycetes</taxon>
        <taxon>Micrococcales</taxon>
        <taxon>Intrasporangiaceae</taxon>
        <taxon>Humibacillus</taxon>
    </lineage>
</organism>
<dbReference type="Gene3D" id="1.20.120.1600">
    <property type="match status" value="1"/>
</dbReference>
<keyword evidence="5" id="KW-1185">Reference proteome</keyword>